<sequence length="244" mass="28512">MGRKKILSRLERLDELIGLLKAGEFYTVSDLANRLSVTPRTLMRDLDVLRDKGYPIEASQGRGGGIWLRRHWGIGRLNLNYREVIDLLLSMAVMEKIGSPIFLGNLKAIRHKISVSFPQEQRDRIQALRRRILVGELASQQVLEDFQNVAAIKGHAVYEAFFEMKELKITYEDAEKKKTKRIIEPHYLLLNWPVWYVMAWDHLRNDARCFRLDRIRTAKTIENSFRLINEKKLMESIEDFASSI</sequence>
<dbReference type="Proteomes" id="UP000318704">
    <property type="component" value="Chromosome"/>
</dbReference>
<dbReference type="PANTHER" id="PTHR34580">
    <property type="match status" value="1"/>
</dbReference>
<dbReference type="AlphaFoldDB" id="A0A517W0E7"/>
<dbReference type="KEGG" id="gaw:V144x_42350"/>
<name>A0A517W0E7_9PLAN</name>
<evidence type="ECO:0000313" key="4">
    <source>
        <dbReference type="EMBL" id="QDT98728.1"/>
    </source>
</evidence>
<dbReference type="RefSeq" id="WP_144987625.1">
    <property type="nucleotide sequence ID" value="NZ_CP037920.1"/>
</dbReference>
<dbReference type="GO" id="GO:0003700">
    <property type="term" value="F:DNA-binding transcription factor activity"/>
    <property type="evidence" value="ECO:0007669"/>
    <property type="project" value="InterPro"/>
</dbReference>
<feature type="domain" description="HTH deoR-type" evidence="3">
    <location>
        <begin position="9"/>
        <end position="76"/>
    </location>
</feature>
<proteinExistence type="predicted"/>
<dbReference type="PROSITE" id="PS52050">
    <property type="entry name" value="WYL"/>
    <property type="match status" value="1"/>
</dbReference>
<dbReference type="Pfam" id="PF08279">
    <property type="entry name" value="HTH_11"/>
    <property type="match status" value="1"/>
</dbReference>
<protein>
    <submittedName>
        <fullName evidence="4">HTH domain protein</fullName>
    </submittedName>
</protein>
<evidence type="ECO:0000256" key="2">
    <source>
        <dbReference type="ARBA" id="ARBA00023163"/>
    </source>
</evidence>
<dbReference type="InterPro" id="IPR036390">
    <property type="entry name" value="WH_DNA-bd_sf"/>
</dbReference>
<reference evidence="4 5" key="1">
    <citation type="submission" date="2019-03" db="EMBL/GenBank/DDBJ databases">
        <title>Deep-cultivation of Planctomycetes and their phenomic and genomic characterization uncovers novel biology.</title>
        <authorList>
            <person name="Wiegand S."/>
            <person name="Jogler M."/>
            <person name="Boedeker C."/>
            <person name="Pinto D."/>
            <person name="Vollmers J."/>
            <person name="Rivas-Marin E."/>
            <person name="Kohn T."/>
            <person name="Peeters S.H."/>
            <person name="Heuer A."/>
            <person name="Rast P."/>
            <person name="Oberbeckmann S."/>
            <person name="Bunk B."/>
            <person name="Jeske O."/>
            <person name="Meyerdierks A."/>
            <person name="Storesund J.E."/>
            <person name="Kallscheuer N."/>
            <person name="Luecker S."/>
            <person name="Lage O.M."/>
            <person name="Pohl T."/>
            <person name="Merkel B.J."/>
            <person name="Hornburger P."/>
            <person name="Mueller R.-W."/>
            <person name="Bruemmer F."/>
            <person name="Labrenz M."/>
            <person name="Spormann A.M."/>
            <person name="Op den Camp H."/>
            <person name="Overmann J."/>
            <person name="Amann R."/>
            <person name="Jetten M.S.M."/>
            <person name="Mascher T."/>
            <person name="Medema M.H."/>
            <person name="Devos D.P."/>
            <person name="Kaster A.-K."/>
            <person name="Ovreas L."/>
            <person name="Rohde M."/>
            <person name="Galperin M.Y."/>
            <person name="Jogler C."/>
        </authorList>
    </citation>
    <scope>NUCLEOTIDE SEQUENCE [LARGE SCALE GENOMIC DNA]</scope>
    <source>
        <strain evidence="4 5">V144</strain>
    </source>
</reference>
<dbReference type="InterPro" id="IPR013196">
    <property type="entry name" value="HTH_11"/>
</dbReference>
<dbReference type="Pfam" id="PF13280">
    <property type="entry name" value="WYL"/>
    <property type="match status" value="1"/>
</dbReference>
<keyword evidence="2" id="KW-0804">Transcription</keyword>
<dbReference type="InterPro" id="IPR026881">
    <property type="entry name" value="WYL_dom"/>
</dbReference>
<evidence type="ECO:0000256" key="1">
    <source>
        <dbReference type="ARBA" id="ARBA00023015"/>
    </source>
</evidence>
<evidence type="ECO:0000313" key="5">
    <source>
        <dbReference type="Proteomes" id="UP000318704"/>
    </source>
</evidence>
<organism evidence="4 5">
    <name type="scientific">Gimesia aquarii</name>
    <dbReference type="NCBI Taxonomy" id="2527964"/>
    <lineage>
        <taxon>Bacteria</taxon>
        <taxon>Pseudomonadati</taxon>
        <taxon>Planctomycetota</taxon>
        <taxon>Planctomycetia</taxon>
        <taxon>Planctomycetales</taxon>
        <taxon>Planctomycetaceae</taxon>
        <taxon>Gimesia</taxon>
    </lineage>
</organism>
<dbReference type="PROSITE" id="PS51000">
    <property type="entry name" value="HTH_DEOR_2"/>
    <property type="match status" value="1"/>
</dbReference>
<dbReference type="InterPro" id="IPR051534">
    <property type="entry name" value="CBASS_pafABC_assoc_protein"/>
</dbReference>
<keyword evidence="1" id="KW-0805">Transcription regulation</keyword>
<accession>A0A517W0E7</accession>
<dbReference type="PANTHER" id="PTHR34580:SF1">
    <property type="entry name" value="PROTEIN PAFC"/>
    <property type="match status" value="1"/>
</dbReference>
<dbReference type="InterPro" id="IPR001034">
    <property type="entry name" value="DeoR_HTH"/>
</dbReference>
<evidence type="ECO:0000259" key="3">
    <source>
        <dbReference type="PROSITE" id="PS51000"/>
    </source>
</evidence>
<dbReference type="Gene3D" id="1.10.10.10">
    <property type="entry name" value="Winged helix-like DNA-binding domain superfamily/Winged helix DNA-binding domain"/>
    <property type="match status" value="1"/>
</dbReference>
<dbReference type="EMBL" id="CP037920">
    <property type="protein sequence ID" value="QDT98728.1"/>
    <property type="molecule type" value="Genomic_DNA"/>
</dbReference>
<dbReference type="InterPro" id="IPR036388">
    <property type="entry name" value="WH-like_DNA-bd_sf"/>
</dbReference>
<gene>
    <name evidence="4" type="ORF">V144x_42350</name>
</gene>
<dbReference type="SUPFAM" id="SSF46785">
    <property type="entry name" value="Winged helix' DNA-binding domain"/>
    <property type="match status" value="1"/>
</dbReference>